<dbReference type="GO" id="GO:0061630">
    <property type="term" value="F:ubiquitin protein ligase activity"/>
    <property type="evidence" value="ECO:0007669"/>
    <property type="project" value="TreeGrafter"/>
</dbReference>
<dbReference type="GO" id="GO:0008270">
    <property type="term" value="F:zinc ion binding"/>
    <property type="evidence" value="ECO:0007669"/>
    <property type="project" value="UniProtKB-KW"/>
</dbReference>
<keyword evidence="1" id="KW-0863">Zinc-finger</keyword>
<dbReference type="STRING" id="215637.A0A4V1J5V9"/>
<evidence type="ECO:0000256" key="1">
    <source>
        <dbReference type="PROSITE-ProRule" id="PRU00175"/>
    </source>
</evidence>
<dbReference type="CDD" id="cd16454">
    <property type="entry name" value="RING-H2_PA-TM-RING"/>
    <property type="match status" value="1"/>
</dbReference>
<dbReference type="PANTHER" id="PTHR22765:SF434">
    <property type="entry name" value="GB|AAD18119.1-RELATED"/>
    <property type="match status" value="1"/>
</dbReference>
<organism evidence="5 6">
    <name type="scientific">Dimargaris cristalligena</name>
    <dbReference type="NCBI Taxonomy" id="215637"/>
    <lineage>
        <taxon>Eukaryota</taxon>
        <taxon>Fungi</taxon>
        <taxon>Fungi incertae sedis</taxon>
        <taxon>Zoopagomycota</taxon>
        <taxon>Kickxellomycotina</taxon>
        <taxon>Dimargaritomycetes</taxon>
        <taxon>Dimargaritales</taxon>
        <taxon>Dimargaritaceae</taxon>
        <taxon>Dimargaris</taxon>
    </lineage>
</organism>
<feature type="transmembrane region" description="Helical" evidence="3">
    <location>
        <begin position="16"/>
        <end position="41"/>
    </location>
</feature>
<evidence type="ECO:0000256" key="2">
    <source>
        <dbReference type="SAM" id="MobiDB-lite"/>
    </source>
</evidence>
<keyword evidence="1" id="KW-0479">Metal-binding</keyword>
<dbReference type="InterPro" id="IPR001841">
    <property type="entry name" value="Znf_RING"/>
</dbReference>
<feature type="region of interest" description="Disordered" evidence="2">
    <location>
        <begin position="94"/>
        <end position="114"/>
    </location>
</feature>
<gene>
    <name evidence="5" type="ORF">BJ085DRAFT_36967</name>
</gene>
<protein>
    <recommendedName>
        <fullName evidence="4">RING-type domain-containing protein</fullName>
    </recommendedName>
</protein>
<keyword evidence="3" id="KW-0472">Membrane</keyword>
<keyword evidence="6" id="KW-1185">Reference proteome</keyword>
<dbReference type="InterPro" id="IPR013083">
    <property type="entry name" value="Znf_RING/FYVE/PHD"/>
</dbReference>
<dbReference type="EMBL" id="ML002210">
    <property type="protein sequence ID" value="RKP40419.1"/>
    <property type="molecule type" value="Genomic_DNA"/>
</dbReference>
<accession>A0A4V1J5V9</accession>
<keyword evidence="3" id="KW-0812">Transmembrane</keyword>
<dbReference type="InterPro" id="IPR051826">
    <property type="entry name" value="E3_ubiquitin-ligase_domain"/>
</dbReference>
<evidence type="ECO:0000313" key="6">
    <source>
        <dbReference type="Proteomes" id="UP000268162"/>
    </source>
</evidence>
<dbReference type="Gene3D" id="3.30.40.10">
    <property type="entry name" value="Zinc/RING finger domain, C3HC4 (zinc finger)"/>
    <property type="match status" value="1"/>
</dbReference>
<feature type="compositionally biased region" description="Acidic residues" evidence="2">
    <location>
        <begin position="104"/>
        <end position="114"/>
    </location>
</feature>
<dbReference type="Proteomes" id="UP000268162">
    <property type="component" value="Unassembled WGS sequence"/>
</dbReference>
<dbReference type="PROSITE" id="PS50089">
    <property type="entry name" value="ZF_RING_2"/>
    <property type="match status" value="1"/>
</dbReference>
<reference evidence="6" key="1">
    <citation type="journal article" date="2018" name="Nat. Microbiol.">
        <title>Leveraging single-cell genomics to expand the fungal tree of life.</title>
        <authorList>
            <person name="Ahrendt S.R."/>
            <person name="Quandt C.A."/>
            <person name="Ciobanu D."/>
            <person name="Clum A."/>
            <person name="Salamov A."/>
            <person name="Andreopoulos B."/>
            <person name="Cheng J.F."/>
            <person name="Woyke T."/>
            <person name="Pelin A."/>
            <person name="Henrissat B."/>
            <person name="Reynolds N.K."/>
            <person name="Benny G.L."/>
            <person name="Smith M.E."/>
            <person name="James T.Y."/>
            <person name="Grigoriev I.V."/>
        </authorList>
    </citation>
    <scope>NUCLEOTIDE SEQUENCE [LARGE SCALE GENOMIC DNA]</scope>
    <source>
        <strain evidence="6">RSA 468</strain>
    </source>
</reference>
<feature type="compositionally biased region" description="Pro residues" evidence="2">
    <location>
        <begin position="242"/>
        <end position="251"/>
    </location>
</feature>
<dbReference type="Pfam" id="PF13639">
    <property type="entry name" value="zf-RING_2"/>
    <property type="match status" value="1"/>
</dbReference>
<evidence type="ECO:0000313" key="5">
    <source>
        <dbReference type="EMBL" id="RKP40419.1"/>
    </source>
</evidence>
<feature type="domain" description="RING-type" evidence="4">
    <location>
        <begin position="175"/>
        <end position="217"/>
    </location>
</feature>
<keyword evidence="3" id="KW-1133">Transmembrane helix</keyword>
<dbReference type="PANTHER" id="PTHR22765">
    <property type="entry name" value="RING FINGER AND PROTEASE ASSOCIATED DOMAIN-CONTAINING"/>
    <property type="match status" value="1"/>
</dbReference>
<name>A0A4V1J5V9_9FUNG</name>
<feature type="region of interest" description="Disordered" evidence="2">
    <location>
        <begin position="231"/>
        <end position="251"/>
    </location>
</feature>
<evidence type="ECO:0000256" key="3">
    <source>
        <dbReference type="SAM" id="Phobius"/>
    </source>
</evidence>
<dbReference type="AlphaFoldDB" id="A0A4V1J5V9"/>
<sequence>MFGSDYSQQDSESSRVAMIIVGSLGGAFGLIVVVLVARCILRLRRRQDRARARAERRRQGIESLSSRVGRSRRHPLDPQLLVYLPIIDTKRTDVSSLEQPADTAEVDEIPDDDTSGMEIDLGESSLSMQSGPITPMLVPTSTHPTGNLSAVDEKMSVRIIGTGTSPTTSNVHEACAICIDYITKGQKLRQLPCKHLYHVECIDQWLVDKSATCPLCKFNVAKHCIAKAGPRYRSPPRKKSPQPIPDLAPAM</sequence>
<dbReference type="SUPFAM" id="SSF57850">
    <property type="entry name" value="RING/U-box"/>
    <property type="match status" value="1"/>
</dbReference>
<dbReference type="GO" id="GO:0006511">
    <property type="term" value="P:ubiquitin-dependent protein catabolic process"/>
    <property type="evidence" value="ECO:0007669"/>
    <property type="project" value="TreeGrafter"/>
</dbReference>
<evidence type="ECO:0000259" key="4">
    <source>
        <dbReference type="PROSITE" id="PS50089"/>
    </source>
</evidence>
<dbReference type="SMART" id="SM00184">
    <property type="entry name" value="RING"/>
    <property type="match status" value="1"/>
</dbReference>
<keyword evidence="1" id="KW-0862">Zinc</keyword>
<proteinExistence type="predicted"/>